<dbReference type="EMBL" id="ASYZ01000130">
    <property type="protein sequence ID" value="EPR83173.1"/>
    <property type="molecule type" value="Genomic_DNA"/>
</dbReference>
<dbReference type="Gene3D" id="3.40.50.1110">
    <property type="entry name" value="SGNH hydrolase"/>
    <property type="match status" value="1"/>
</dbReference>
<gene>
    <name evidence="2" type="ORF">L292_0523</name>
</gene>
<evidence type="ECO:0000259" key="1">
    <source>
        <dbReference type="Pfam" id="PF13472"/>
    </source>
</evidence>
<dbReference type="GO" id="GO:0016788">
    <property type="term" value="F:hydrolase activity, acting on ester bonds"/>
    <property type="evidence" value="ECO:0007669"/>
    <property type="project" value="UniProtKB-ARBA"/>
</dbReference>
<name>S7Y5A2_ACIJU</name>
<proteinExistence type="predicted"/>
<dbReference type="PATRIC" id="fig|1330047.3.peg.2369"/>
<dbReference type="Pfam" id="PF13472">
    <property type="entry name" value="Lipase_GDSL_2"/>
    <property type="match status" value="1"/>
</dbReference>
<dbReference type="CDD" id="cd01836">
    <property type="entry name" value="FeeA_FeeB_like"/>
    <property type="match status" value="1"/>
</dbReference>
<evidence type="ECO:0000313" key="2">
    <source>
        <dbReference type="EMBL" id="EPR83173.1"/>
    </source>
</evidence>
<dbReference type="AlphaFoldDB" id="S7Y5A2"/>
<dbReference type="RefSeq" id="WP_004911307.1">
    <property type="nucleotide sequence ID" value="NZ_ASYZ01000130.1"/>
</dbReference>
<dbReference type="InterPro" id="IPR013830">
    <property type="entry name" value="SGNH_hydro"/>
</dbReference>
<reference evidence="2 3" key="1">
    <citation type="submission" date="2013-05" db="EMBL/GenBank/DDBJ databases">
        <title>Genome assembly of Acinetobacter junii MTCC 11364.</title>
        <authorList>
            <person name="Khatri I."/>
            <person name="Singh N.K."/>
            <person name="Subramanian S."/>
            <person name="Mayilraj S."/>
        </authorList>
    </citation>
    <scope>NUCLEOTIDE SEQUENCE [LARGE SCALE GENOMIC DNA]</scope>
    <source>
        <strain evidence="2 3">MTCC 11364</strain>
    </source>
</reference>
<comment type="caution">
    <text evidence="2">The sequence shown here is derived from an EMBL/GenBank/DDBJ whole genome shotgun (WGS) entry which is preliminary data.</text>
</comment>
<protein>
    <submittedName>
        <fullName evidence="2">Lysophospholipase L1</fullName>
    </submittedName>
</protein>
<organism evidence="2 3">
    <name type="scientific">Acinetobacter junii CIP 107470 = MTCC 11364</name>
    <dbReference type="NCBI Taxonomy" id="1217666"/>
    <lineage>
        <taxon>Bacteria</taxon>
        <taxon>Pseudomonadati</taxon>
        <taxon>Pseudomonadota</taxon>
        <taxon>Gammaproteobacteria</taxon>
        <taxon>Moraxellales</taxon>
        <taxon>Moraxellaceae</taxon>
        <taxon>Acinetobacter</taxon>
    </lineage>
</organism>
<dbReference type="Proteomes" id="UP000018420">
    <property type="component" value="Unassembled WGS sequence"/>
</dbReference>
<dbReference type="SUPFAM" id="SSF52266">
    <property type="entry name" value="SGNH hydrolase"/>
    <property type="match status" value="1"/>
</dbReference>
<sequence>MWLKISTLFLLPVIVAQGIVVKQRTPKLIEPIGERQGIVGLGRPLSLLILGDSAAAGVGVEYQHQALSGVLLSQLMNEYQLTWALHAKTGNNTRLVIDAINALEPQVYDVIVTSIGVNDVTKLTSIRSWIKQKKQLFTELRKKFDPKLIIVTGVPPMQHFPALPHPLAWIFGKYAQQMNKELQRYLSTEPIFKFIEFDLEHFQEMNLPMAIDGFHPSKEIYEIWGKQAASLVREFFTS</sequence>
<dbReference type="InterPro" id="IPR036514">
    <property type="entry name" value="SGNH_hydro_sf"/>
</dbReference>
<feature type="domain" description="SGNH hydrolase-type esterase" evidence="1">
    <location>
        <begin position="49"/>
        <end position="223"/>
    </location>
</feature>
<evidence type="ECO:0000313" key="3">
    <source>
        <dbReference type="Proteomes" id="UP000018420"/>
    </source>
</evidence>
<accession>S7Y5A2</accession>
<dbReference type="eggNOG" id="COG2755">
    <property type="taxonomic scope" value="Bacteria"/>
</dbReference>